<dbReference type="OrthoDB" id="8776701at2"/>
<proteinExistence type="predicted"/>
<dbReference type="Pfam" id="PF13591">
    <property type="entry name" value="MerR_2"/>
    <property type="match status" value="1"/>
</dbReference>
<evidence type="ECO:0000313" key="2">
    <source>
        <dbReference type="Proteomes" id="UP000198284"/>
    </source>
</evidence>
<organism evidence="1 2">
    <name type="scientific">Noviherbaspirillum humi</name>
    <dbReference type="NCBI Taxonomy" id="1688639"/>
    <lineage>
        <taxon>Bacteria</taxon>
        <taxon>Pseudomonadati</taxon>
        <taxon>Pseudomonadota</taxon>
        <taxon>Betaproteobacteria</taxon>
        <taxon>Burkholderiales</taxon>
        <taxon>Oxalobacteraceae</taxon>
        <taxon>Noviherbaspirillum</taxon>
    </lineage>
</organism>
<dbReference type="AlphaFoldDB" id="A0A239E845"/>
<dbReference type="EMBL" id="FZOT01000002">
    <property type="protein sequence ID" value="SNS40163.1"/>
    <property type="molecule type" value="Genomic_DNA"/>
</dbReference>
<dbReference type="RefSeq" id="WP_089398371.1">
    <property type="nucleotide sequence ID" value="NZ_FZOT01000002.1"/>
</dbReference>
<name>A0A239E845_9BURK</name>
<keyword evidence="2" id="KW-1185">Reference proteome</keyword>
<accession>A0A239E845</accession>
<dbReference type="Gene3D" id="1.10.1660.10">
    <property type="match status" value="1"/>
</dbReference>
<sequence length="97" mass="10759">MKLTVTESVWLNDAGTCSIDHLAEVSGLSLEEVADLVQSGILDAADESAQAFHLHHVVTVRRARRLRDDFQLDRNGLALALVLLRRIEELEQALKGK</sequence>
<evidence type="ECO:0000313" key="1">
    <source>
        <dbReference type="EMBL" id="SNS40163.1"/>
    </source>
</evidence>
<reference evidence="1 2" key="1">
    <citation type="submission" date="2017-06" db="EMBL/GenBank/DDBJ databases">
        <authorList>
            <person name="Kim H.J."/>
            <person name="Triplett B.A."/>
        </authorList>
    </citation>
    <scope>NUCLEOTIDE SEQUENCE [LARGE SCALE GENOMIC DNA]</scope>
    <source>
        <strain evidence="1 2">U15</strain>
    </source>
</reference>
<protein>
    <submittedName>
        <fullName evidence="1">Chaperone modulatory protein CbpM</fullName>
    </submittedName>
</protein>
<gene>
    <name evidence="1" type="ORF">SAMN06265795_102551</name>
</gene>
<dbReference type="Proteomes" id="UP000198284">
    <property type="component" value="Unassembled WGS sequence"/>
</dbReference>